<dbReference type="PROSITE" id="PS50932">
    <property type="entry name" value="HTH_LACI_2"/>
    <property type="match status" value="1"/>
</dbReference>
<evidence type="ECO:0000256" key="3">
    <source>
        <dbReference type="ARBA" id="ARBA00023163"/>
    </source>
</evidence>
<keyword evidence="7" id="KW-1185">Reference proteome</keyword>
<dbReference type="Pfam" id="PF00356">
    <property type="entry name" value="LacI"/>
    <property type="match status" value="1"/>
</dbReference>
<dbReference type="Proteomes" id="UP000326702">
    <property type="component" value="Chromosome"/>
</dbReference>
<dbReference type="GO" id="GO:0000976">
    <property type="term" value="F:transcription cis-regulatory region binding"/>
    <property type="evidence" value="ECO:0007669"/>
    <property type="project" value="TreeGrafter"/>
</dbReference>
<dbReference type="OrthoDB" id="37081at2"/>
<evidence type="ECO:0000256" key="4">
    <source>
        <dbReference type="SAM" id="MobiDB-lite"/>
    </source>
</evidence>
<dbReference type="PANTHER" id="PTHR30146">
    <property type="entry name" value="LACI-RELATED TRANSCRIPTIONAL REPRESSOR"/>
    <property type="match status" value="1"/>
</dbReference>
<dbReference type="SMART" id="SM00354">
    <property type="entry name" value="HTH_LACI"/>
    <property type="match status" value="1"/>
</dbReference>
<dbReference type="CDD" id="cd06267">
    <property type="entry name" value="PBP1_LacI_sugar_binding-like"/>
    <property type="match status" value="1"/>
</dbReference>
<accession>A0A5P9QAL7</accession>
<dbReference type="CDD" id="cd01392">
    <property type="entry name" value="HTH_LacI"/>
    <property type="match status" value="1"/>
</dbReference>
<dbReference type="SUPFAM" id="SSF47413">
    <property type="entry name" value="lambda repressor-like DNA-binding domains"/>
    <property type="match status" value="1"/>
</dbReference>
<name>A0A5P9QAL7_9MICO</name>
<dbReference type="Gene3D" id="1.10.260.40">
    <property type="entry name" value="lambda repressor-like DNA-binding domains"/>
    <property type="match status" value="1"/>
</dbReference>
<gene>
    <name evidence="6" type="ORF">KDY119_00973</name>
</gene>
<keyword evidence="3" id="KW-0804">Transcription</keyword>
<dbReference type="SUPFAM" id="SSF53822">
    <property type="entry name" value="Periplasmic binding protein-like I"/>
    <property type="match status" value="1"/>
</dbReference>
<keyword evidence="2" id="KW-0238">DNA-binding</keyword>
<evidence type="ECO:0000256" key="2">
    <source>
        <dbReference type="ARBA" id="ARBA00023125"/>
    </source>
</evidence>
<dbReference type="Gene3D" id="3.40.50.2300">
    <property type="match status" value="2"/>
</dbReference>
<dbReference type="PROSITE" id="PS00356">
    <property type="entry name" value="HTH_LACI_1"/>
    <property type="match status" value="1"/>
</dbReference>
<protein>
    <submittedName>
        <fullName evidence="6">HTH-type transcriptional regulator AscG</fullName>
    </submittedName>
</protein>
<reference evidence="6 7" key="1">
    <citation type="submission" date="2019-10" db="EMBL/GenBank/DDBJ databases">
        <title>Genome sequence of Luteimicrobium xylanilyticum HY-24.</title>
        <authorList>
            <person name="Kim D.Y."/>
            <person name="Park H.-Y."/>
        </authorList>
    </citation>
    <scope>NUCLEOTIDE SEQUENCE [LARGE SCALE GENOMIC DNA]</scope>
    <source>
        <strain evidence="6 7">HY-24</strain>
    </source>
</reference>
<dbReference type="InterPro" id="IPR000843">
    <property type="entry name" value="HTH_LacI"/>
</dbReference>
<dbReference type="InterPro" id="IPR046335">
    <property type="entry name" value="LacI/GalR-like_sensor"/>
</dbReference>
<dbReference type="PANTHER" id="PTHR30146:SF109">
    <property type="entry name" value="HTH-TYPE TRANSCRIPTIONAL REGULATOR GALS"/>
    <property type="match status" value="1"/>
</dbReference>
<evidence type="ECO:0000313" key="7">
    <source>
        <dbReference type="Proteomes" id="UP000326702"/>
    </source>
</evidence>
<feature type="domain" description="HTH lacI-type" evidence="5">
    <location>
        <begin position="28"/>
        <end position="82"/>
    </location>
</feature>
<dbReference type="RefSeq" id="WP_083890964.1">
    <property type="nucleotide sequence ID" value="NZ_BAABIH010000001.1"/>
</dbReference>
<sequence length="359" mass="38377">MGADGTESGVRTNQHDDTNTVAGTGRRPTLADVAERAGVSLKTASRVMNGERYVAEQTRERVLGVADELGFRLNPMASLLKRGVVPGVVAFITGDLANPFYSVMAKGVEQEVRGLGLQLTIASSDEDPDAEAVLVDQLALSRVRGIILTSTLTSHAAFVDVQERGVPIVFVDRPPSGMDADAFLLDNYGGTRAAVEHLLAAGHRRIAYVGDYARLHPQRERQRAFGDAMEAAGVTDWRGLVREGAHDAESAAETVKALLADDPDVTAVFSSNNRITTGVLHAMAEVAPDLALVGFDDFDLADLLGVTTVSYDPAEIGRQAARALLAREGRRVDDPQTWVLPTRLVARGSGERAPRTRAS</sequence>
<dbReference type="KEGG" id="lxl:KDY119_00973"/>
<dbReference type="InterPro" id="IPR028082">
    <property type="entry name" value="Peripla_BP_I"/>
</dbReference>
<evidence type="ECO:0000256" key="1">
    <source>
        <dbReference type="ARBA" id="ARBA00023015"/>
    </source>
</evidence>
<dbReference type="InterPro" id="IPR010982">
    <property type="entry name" value="Lambda_DNA-bd_dom_sf"/>
</dbReference>
<feature type="region of interest" description="Disordered" evidence="4">
    <location>
        <begin position="1"/>
        <end position="29"/>
    </location>
</feature>
<proteinExistence type="predicted"/>
<dbReference type="GO" id="GO:0003700">
    <property type="term" value="F:DNA-binding transcription factor activity"/>
    <property type="evidence" value="ECO:0007669"/>
    <property type="project" value="TreeGrafter"/>
</dbReference>
<keyword evidence="1" id="KW-0805">Transcription regulation</keyword>
<evidence type="ECO:0000259" key="5">
    <source>
        <dbReference type="PROSITE" id="PS50932"/>
    </source>
</evidence>
<evidence type="ECO:0000313" key="6">
    <source>
        <dbReference type="EMBL" id="QFU97475.1"/>
    </source>
</evidence>
<organism evidence="6 7">
    <name type="scientific">Luteimicrobium xylanilyticum</name>
    <dbReference type="NCBI Taxonomy" id="1133546"/>
    <lineage>
        <taxon>Bacteria</taxon>
        <taxon>Bacillati</taxon>
        <taxon>Actinomycetota</taxon>
        <taxon>Actinomycetes</taxon>
        <taxon>Micrococcales</taxon>
        <taxon>Luteimicrobium</taxon>
    </lineage>
</organism>
<dbReference type="Pfam" id="PF13377">
    <property type="entry name" value="Peripla_BP_3"/>
    <property type="match status" value="1"/>
</dbReference>
<dbReference type="AlphaFoldDB" id="A0A5P9QAL7"/>
<dbReference type="EMBL" id="CP045529">
    <property type="protein sequence ID" value="QFU97475.1"/>
    <property type="molecule type" value="Genomic_DNA"/>
</dbReference>